<dbReference type="EMBL" id="JBHMCT010000012">
    <property type="protein sequence ID" value="MFB9556575.1"/>
    <property type="molecule type" value="Genomic_DNA"/>
</dbReference>
<accession>A0ABV5QSS7</accession>
<protein>
    <submittedName>
        <fullName evidence="1">Uncharacterized protein</fullName>
    </submittedName>
</protein>
<evidence type="ECO:0000313" key="2">
    <source>
        <dbReference type="Proteomes" id="UP001589716"/>
    </source>
</evidence>
<evidence type="ECO:0000313" key="1">
    <source>
        <dbReference type="EMBL" id="MFB9556575.1"/>
    </source>
</evidence>
<comment type="caution">
    <text evidence="1">The sequence shown here is derived from an EMBL/GenBank/DDBJ whole genome shotgun (WGS) entry which is preliminary data.</text>
</comment>
<sequence length="73" mass="7606">MQSHAATPVTTDLPDGRRMVLSLPPTDAPWAAGGVDGLRPVPALYEGRGEEPHELPPVPDMRALNLAVLGVGA</sequence>
<keyword evidence="2" id="KW-1185">Reference proteome</keyword>
<reference evidence="1 2" key="1">
    <citation type="submission" date="2024-09" db="EMBL/GenBank/DDBJ databases">
        <authorList>
            <person name="Sun Q."/>
            <person name="Mori K."/>
        </authorList>
    </citation>
    <scope>NUCLEOTIDE SEQUENCE [LARGE SCALE GENOMIC DNA]</scope>
    <source>
        <strain evidence="1 2">JCM 4414</strain>
    </source>
</reference>
<name>A0ABV5QSS7_9ACTN</name>
<organism evidence="1 2">
    <name type="scientific">Streptomyces roseoviridis</name>
    <dbReference type="NCBI Taxonomy" id="67361"/>
    <lineage>
        <taxon>Bacteria</taxon>
        <taxon>Bacillati</taxon>
        <taxon>Actinomycetota</taxon>
        <taxon>Actinomycetes</taxon>
        <taxon>Kitasatosporales</taxon>
        <taxon>Streptomycetaceae</taxon>
        <taxon>Streptomyces</taxon>
    </lineage>
</organism>
<dbReference type="Proteomes" id="UP001589716">
    <property type="component" value="Unassembled WGS sequence"/>
</dbReference>
<gene>
    <name evidence="1" type="ORF">ACFFTP_20585</name>
</gene>
<dbReference type="RefSeq" id="WP_345491137.1">
    <property type="nucleotide sequence ID" value="NZ_BAAAWU010000001.1"/>
</dbReference>
<proteinExistence type="predicted"/>